<reference evidence="9" key="1">
    <citation type="journal article" date="2019" name="Int. J. Syst. Evol. Microbiol.">
        <title>The Global Catalogue of Microorganisms (GCM) 10K type strain sequencing project: providing services to taxonomists for standard genome sequencing and annotation.</title>
        <authorList>
            <consortium name="The Broad Institute Genomics Platform"/>
            <consortium name="The Broad Institute Genome Sequencing Center for Infectious Disease"/>
            <person name="Wu L."/>
            <person name="Ma J."/>
        </authorList>
    </citation>
    <scope>NUCLEOTIDE SEQUENCE [LARGE SCALE GENOMIC DNA]</scope>
    <source>
        <strain evidence="9">KCTC 52438</strain>
    </source>
</reference>
<comment type="similarity">
    <text evidence="2">Belongs to the UPF0073 (Hly-III) family.</text>
</comment>
<dbReference type="PANTHER" id="PTHR20855">
    <property type="entry name" value="ADIPOR/PROGESTIN RECEPTOR-RELATED"/>
    <property type="match status" value="1"/>
</dbReference>
<dbReference type="EMBL" id="JBHRSZ010000001">
    <property type="protein sequence ID" value="MFC3149516.1"/>
    <property type="molecule type" value="Genomic_DNA"/>
</dbReference>
<comment type="caution">
    <text evidence="8">The sequence shown here is derived from an EMBL/GenBank/DDBJ whole genome shotgun (WGS) entry which is preliminary data.</text>
</comment>
<dbReference type="Pfam" id="PF03006">
    <property type="entry name" value="HlyIII"/>
    <property type="match status" value="1"/>
</dbReference>
<feature type="transmembrane region" description="Helical" evidence="7">
    <location>
        <begin position="115"/>
        <end position="136"/>
    </location>
</feature>
<gene>
    <name evidence="8" type="ORF">ACFOEK_00595</name>
</gene>
<dbReference type="Proteomes" id="UP001595476">
    <property type="component" value="Unassembled WGS sequence"/>
</dbReference>
<dbReference type="RefSeq" id="WP_386714593.1">
    <property type="nucleotide sequence ID" value="NZ_JBHRSZ010000001.1"/>
</dbReference>
<evidence type="ECO:0000256" key="5">
    <source>
        <dbReference type="ARBA" id="ARBA00022989"/>
    </source>
</evidence>
<evidence type="ECO:0000256" key="7">
    <source>
        <dbReference type="SAM" id="Phobius"/>
    </source>
</evidence>
<sequence length="224" mass="24864">MTSQYPDHIQSEDIFISVKEELASAITHGAGAVASLVGLVFLLIAAFAAQDVWAIVSAFVYGLSLVALYLASTVYHSVHCPVKRDRLKSLDHCAIYLLIAGSYTPFLLVNMRETIGWPVFGLVWGIAAVGIILKVCFRHRFKILRVVTYLLMGWIAVFCGKDFINSIDPEGFTLLMIGGVVYSVGVIFYMMPKLPFSHAIWHLFVIGGSVCHFFAIYHYVIRPA</sequence>
<accession>A0ABV7HD82</accession>
<proteinExistence type="inferred from homology"/>
<organism evidence="8 9">
    <name type="scientific">Litoribrevibacter euphylliae</name>
    <dbReference type="NCBI Taxonomy" id="1834034"/>
    <lineage>
        <taxon>Bacteria</taxon>
        <taxon>Pseudomonadati</taxon>
        <taxon>Pseudomonadota</taxon>
        <taxon>Gammaproteobacteria</taxon>
        <taxon>Oceanospirillales</taxon>
        <taxon>Oceanospirillaceae</taxon>
        <taxon>Litoribrevibacter</taxon>
    </lineage>
</organism>
<keyword evidence="4 7" id="KW-0812">Transmembrane</keyword>
<protein>
    <submittedName>
        <fullName evidence="8">Hemolysin III family protein</fullName>
    </submittedName>
</protein>
<feature type="transmembrane region" description="Helical" evidence="7">
    <location>
        <begin position="203"/>
        <end position="221"/>
    </location>
</feature>
<evidence type="ECO:0000313" key="9">
    <source>
        <dbReference type="Proteomes" id="UP001595476"/>
    </source>
</evidence>
<comment type="subcellular location">
    <subcellularLocation>
        <location evidence="1">Cell membrane</location>
        <topology evidence="1">Multi-pass membrane protein</topology>
    </subcellularLocation>
</comment>
<dbReference type="InterPro" id="IPR005744">
    <property type="entry name" value="Hy-lIII"/>
</dbReference>
<feature type="transmembrane region" description="Helical" evidence="7">
    <location>
        <begin position="52"/>
        <end position="72"/>
    </location>
</feature>
<dbReference type="PANTHER" id="PTHR20855:SF3">
    <property type="entry name" value="LD03007P"/>
    <property type="match status" value="1"/>
</dbReference>
<evidence type="ECO:0000256" key="1">
    <source>
        <dbReference type="ARBA" id="ARBA00004651"/>
    </source>
</evidence>
<evidence type="ECO:0000256" key="6">
    <source>
        <dbReference type="ARBA" id="ARBA00023136"/>
    </source>
</evidence>
<evidence type="ECO:0000313" key="8">
    <source>
        <dbReference type="EMBL" id="MFC3149516.1"/>
    </source>
</evidence>
<keyword evidence="5 7" id="KW-1133">Transmembrane helix</keyword>
<keyword evidence="9" id="KW-1185">Reference proteome</keyword>
<keyword evidence="3" id="KW-1003">Cell membrane</keyword>
<evidence type="ECO:0000256" key="4">
    <source>
        <dbReference type="ARBA" id="ARBA00022692"/>
    </source>
</evidence>
<feature type="transmembrane region" description="Helical" evidence="7">
    <location>
        <begin position="143"/>
        <end position="160"/>
    </location>
</feature>
<dbReference type="NCBIfam" id="TIGR01065">
    <property type="entry name" value="hlyIII"/>
    <property type="match status" value="1"/>
</dbReference>
<feature type="transmembrane region" description="Helical" evidence="7">
    <location>
        <begin position="93"/>
        <end position="109"/>
    </location>
</feature>
<dbReference type="InterPro" id="IPR004254">
    <property type="entry name" value="AdipoR/HlyIII-related"/>
</dbReference>
<evidence type="ECO:0000256" key="3">
    <source>
        <dbReference type="ARBA" id="ARBA00022475"/>
    </source>
</evidence>
<feature type="transmembrane region" description="Helical" evidence="7">
    <location>
        <begin position="172"/>
        <end position="191"/>
    </location>
</feature>
<evidence type="ECO:0000256" key="2">
    <source>
        <dbReference type="ARBA" id="ARBA00008488"/>
    </source>
</evidence>
<name>A0ABV7HD82_9GAMM</name>
<feature type="transmembrane region" description="Helical" evidence="7">
    <location>
        <begin position="25"/>
        <end position="46"/>
    </location>
</feature>
<keyword evidence="6 7" id="KW-0472">Membrane</keyword>